<organism evidence="4 5">
    <name type="scientific">Ambrosia artemisiifolia</name>
    <name type="common">Common ragweed</name>
    <dbReference type="NCBI Taxonomy" id="4212"/>
    <lineage>
        <taxon>Eukaryota</taxon>
        <taxon>Viridiplantae</taxon>
        <taxon>Streptophyta</taxon>
        <taxon>Embryophyta</taxon>
        <taxon>Tracheophyta</taxon>
        <taxon>Spermatophyta</taxon>
        <taxon>Magnoliopsida</taxon>
        <taxon>eudicotyledons</taxon>
        <taxon>Gunneridae</taxon>
        <taxon>Pentapetalae</taxon>
        <taxon>asterids</taxon>
        <taxon>campanulids</taxon>
        <taxon>Asterales</taxon>
        <taxon>Asteraceae</taxon>
        <taxon>Asteroideae</taxon>
        <taxon>Heliantheae alliance</taxon>
        <taxon>Heliantheae</taxon>
        <taxon>Ambrosia</taxon>
    </lineage>
</organism>
<keyword evidence="1" id="KW-0880">Kelch repeat</keyword>
<dbReference type="InterPro" id="IPR036047">
    <property type="entry name" value="F-box-like_dom_sf"/>
</dbReference>
<feature type="domain" description="F-box" evidence="3">
    <location>
        <begin position="31"/>
        <end position="71"/>
    </location>
</feature>
<name>A0AAD5CID4_AMBAR</name>
<dbReference type="SMART" id="SM00256">
    <property type="entry name" value="FBOX"/>
    <property type="match status" value="1"/>
</dbReference>
<dbReference type="InterPro" id="IPR001810">
    <property type="entry name" value="F-box_dom"/>
</dbReference>
<dbReference type="PANTHER" id="PTHR46344">
    <property type="entry name" value="OS02G0202900 PROTEIN"/>
    <property type="match status" value="1"/>
</dbReference>
<dbReference type="Proteomes" id="UP001206925">
    <property type="component" value="Unassembled WGS sequence"/>
</dbReference>
<accession>A0AAD5CID4</accession>
<evidence type="ECO:0000313" key="5">
    <source>
        <dbReference type="Proteomes" id="UP001206925"/>
    </source>
</evidence>
<dbReference type="Pfam" id="PF00646">
    <property type="entry name" value="F-box"/>
    <property type="match status" value="1"/>
</dbReference>
<keyword evidence="5" id="KW-1185">Reference proteome</keyword>
<dbReference type="AlphaFoldDB" id="A0AAD5CID4"/>
<protein>
    <recommendedName>
        <fullName evidence="3">F-box domain-containing protein</fullName>
    </recommendedName>
</protein>
<keyword evidence="2" id="KW-0677">Repeat</keyword>
<sequence>MGGSSSINHSRHTFYVPPNVLSDEPRLIPGLVDEISLQILARTPRIGYLSLKAVSRSWKAAVTSPEIYHIRKQLGTTEEWLYMLINKGLDGCVMYALDTVSKRWQTLPRIPNRGLSSFRIIMPCAKAHPTAFLLGSHDQVKLGLASYRGKLYVPQLFCHLSLLTIGGEVYDPETNLWVDMPTGMAQGWPACLGTRLSVIVDGNLYAPRRVTSSVGLLGRLHIVTVDDNVNIVVMRADKRDDGDSESYIWNAIASGNFGETDSLKVQKITIPEQICILGEQVAYAIGPDCEQGTHQADDSYFSVVTYSLMALVVGGMLKSKIV</sequence>
<evidence type="ECO:0000259" key="3">
    <source>
        <dbReference type="SMART" id="SM00256"/>
    </source>
</evidence>
<comment type="caution">
    <text evidence="4">The sequence shown here is derived from an EMBL/GenBank/DDBJ whole genome shotgun (WGS) entry which is preliminary data.</text>
</comment>
<proteinExistence type="predicted"/>
<dbReference type="PANTHER" id="PTHR46344:SF27">
    <property type="entry name" value="KELCH REPEAT SUPERFAMILY PROTEIN"/>
    <property type="match status" value="1"/>
</dbReference>
<dbReference type="CDD" id="cd22152">
    <property type="entry name" value="F-box_AtAFR-like"/>
    <property type="match status" value="1"/>
</dbReference>
<reference evidence="4" key="1">
    <citation type="submission" date="2022-06" db="EMBL/GenBank/DDBJ databases">
        <title>Uncovering the hologenomic basis of an extraordinary plant invasion.</title>
        <authorList>
            <person name="Bieker V.C."/>
            <person name="Martin M.D."/>
            <person name="Gilbert T."/>
            <person name="Hodgins K."/>
            <person name="Battlay P."/>
            <person name="Petersen B."/>
            <person name="Wilson J."/>
        </authorList>
    </citation>
    <scope>NUCLEOTIDE SEQUENCE</scope>
    <source>
        <strain evidence="4">AA19_3_7</strain>
        <tissue evidence="4">Leaf</tissue>
    </source>
</reference>
<evidence type="ECO:0000313" key="4">
    <source>
        <dbReference type="EMBL" id="KAI7741810.1"/>
    </source>
</evidence>
<dbReference type="EMBL" id="JAMZMK010008133">
    <property type="protein sequence ID" value="KAI7741810.1"/>
    <property type="molecule type" value="Genomic_DNA"/>
</dbReference>
<evidence type="ECO:0000256" key="2">
    <source>
        <dbReference type="ARBA" id="ARBA00022737"/>
    </source>
</evidence>
<gene>
    <name evidence="4" type="ORF">M8C21_003243</name>
</gene>
<dbReference type="SUPFAM" id="SSF81383">
    <property type="entry name" value="F-box domain"/>
    <property type="match status" value="1"/>
</dbReference>
<evidence type="ECO:0000256" key="1">
    <source>
        <dbReference type="ARBA" id="ARBA00022441"/>
    </source>
</evidence>